<dbReference type="CDD" id="cd05466">
    <property type="entry name" value="PBP2_LTTR_substrate"/>
    <property type="match status" value="1"/>
</dbReference>
<gene>
    <name evidence="6" type="ORF">QOZ94_001044</name>
</gene>
<evidence type="ECO:0000313" key="7">
    <source>
        <dbReference type="Proteomes" id="UP001241747"/>
    </source>
</evidence>
<keyword evidence="7" id="KW-1185">Reference proteome</keyword>
<keyword evidence="4" id="KW-0804">Transcription</keyword>
<dbReference type="PANTHER" id="PTHR30419">
    <property type="entry name" value="HTH-TYPE TRANSCRIPTIONAL REGULATOR YBHD"/>
    <property type="match status" value="1"/>
</dbReference>
<sequence>MFVRQLQYLVAVAREGHFGRAAGTCHVSQPTLSAGIRRLEDELGLPLVIRSHRFLGLTEDGERVLTWARRMVADYDGLLQELSGTSAGLCGVLRLGAVAAAMPVLSSLVNSFCGRYPDVRVQVLPLAAGEVQRRLDERELDAAVTITALDPLARVRTADLYEERYVLLTSHPASLRGAMGVVSWADAAEYPLCLLTRDTESRRIIDRIWASLDVASQPRVEVGDFPAAWSQVRTGGWATIVPHSFIETIDLPGGIAALALIEPEWRSLVCLAISDRDPPAPLAAALLRHAQQRHEPSPAKADIREPAHA</sequence>
<dbReference type="InterPro" id="IPR036388">
    <property type="entry name" value="WH-like_DNA-bd_sf"/>
</dbReference>
<dbReference type="PRINTS" id="PR00039">
    <property type="entry name" value="HTHLYSR"/>
</dbReference>
<evidence type="ECO:0000256" key="2">
    <source>
        <dbReference type="ARBA" id="ARBA00023015"/>
    </source>
</evidence>
<evidence type="ECO:0000256" key="4">
    <source>
        <dbReference type="ARBA" id="ARBA00023163"/>
    </source>
</evidence>
<dbReference type="Gene3D" id="1.10.10.10">
    <property type="entry name" value="Winged helix-like DNA-binding domain superfamily/Winged helix DNA-binding domain"/>
    <property type="match status" value="1"/>
</dbReference>
<dbReference type="Gene3D" id="3.40.190.290">
    <property type="match status" value="1"/>
</dbReference>
<evidence type="ECO:0000256" key="1">
    <source>
        <dbReference type="ARBA" id="ARBA00009437"/>
    </source>
</evidence>
<keyword evidence="2" id="KW-0805">Transcription regulation</keyword>
<dbReference type="Pfam" id="PF00126">
    <property type="entry name" value="HTH_1"/>
    <property type="match status" value="1"/>
</dbReference>
<dbReference type="SUPFAM" id="SSF46785">
    <property type="entry name" value="Winged helix' DNA-binding domain"/>
    <property type="match status" value="1"/>
</dbReference>
<keyword evidence="3 6" id="KW-0238">DNA-binding</keyword>
<name>A0ABU0LB23_XANAG</name>
<dbReference type="InterPro" id="IPR005119">
    <property type="entry name" value="LysR_subst-bd"/>
</dbReference>
<evidence type="ECO:0000313" key="6">
    <source>
        <dbReference type="EMBL" id="MDQ0504270.1"/>
    </source>
</evidence>
<dbReference type="RefSeq" id="WP_237347203.1">
    <property type="nucleotide sequence ID" value="NZ_JABWGX010000030.1"/>
</dbReference>
<dbReference type="GO" id="GO:0003677">
    <property type="term" value="F:DNA binding"/>
    <property type="evidence" value="ECO:0007669"/>
    <property type="project" value="UniProtKB-KW"/>
</dbReference>
<accession>A0ABU0LB23</accession>
<dbReference type="EMBL" id="JAUSVY010000002">
    <property type="protein sequence ID" value="MDQ0504270.1"/>
    <property type="molecule type" value="Genomic_DNA"/>
</dbReference>
<dbReference type="PANTHER" id="PTHR30419:SF31">
    <property type="entry name" value="BLR3139 PROTEIN"/>
    <property type="match status" value="1"/>
</dbReference>
<reference evidence="6 7" key="1">
    <citation type="submission" date="2023-07" db="EMBL/GenBank/DDBJ databases">
        <title>Genomic Encyclopedia of Type Strains, Phase IV (KMG-IV): sequencing the most valuable type-strain genomes for metagenomic binning, comparative biology and taxonomic classification.</title>
        <authorList>
            <person name="Goeker M."/>
        </authorList>
    </citation>
    <scope>NUCLEOTIDE SEQUENCE [LARGE SCALE GENOMIC DNA]</scope>
    <source>
        <strain evidence="6 7">DSM 3770</strain>
    </source>
</reference>
<dbReference type="InterPro" id="IPR000847">
    <property type="entry name" value="LysR_HTH_N"/>
</dbReference>
<dbReference type="Pfam" id="PF03466">
    <property type="entry name" value="LysR_substrate"/>
    <property type="match status" value="1"/>
</dbReference>
<dbReference type="InterPro" id="IPR036390">
    <property type="entry name" value="WH_DNA-bd_sf"/>
</dbReference>
<organism evidence="6 7">
    <name type="scientific">Xanthobacter agilis</name>
    <dbReference type="NCBI Taxonomy" id="47492"/>
    <lineage>
        <taxon>Bacteria</taxon>
        <taxon>Pseudomonadati</taxon>
        <taxon>Pseudomonadota</taxon>
        <taxon>Alphaproteobacteria</taxon>
        <taxon>Hyphomicrobiales</taxon>
        <taxon>Xanthobacteraceae</taxon>
        <taxon>Xanthobacter</taxon>
    </lineage>
</organism>
<protein>
    <submittedName>
        <fullName evidence="6">DNA-binding transcriptional LysR family regulator</fullName>
    </submittedName>
</protein>
<feature type="domain" description="HTH lysR-type" evidence="5">
    <location>
        <begin position="1"/>
        <end position="58"/>
    </location>
</feature>
<comment type="similarity">
    <text evidence="1">Belongs to the LysR transcriptional regulatory family.</text>
</comment>
<dbReference type="SUPFAM" id="SSF53850">
    <property type="entry name" value="Periplasmic binding protein-like II"/>
    <property type="match status" value="1"/>
</dbReference>
<evidence type="ECO:0000259" key="5">
    <source>
        <dbReference type="PROSITE" id="PS50931"/>
    </source>
</evidence>
<evidence type="ECO:0000256" key="3">
    <source>
        <dbReference type="ARBA" id="ARBA00023125"/>
    </source>
</evidence>
<proteinExistence type="inferred from homology"/>
<dbReference type="PROSITE" id="PS50931">
    <property type="entry name" value="HTH_LYSR"/>
    <property type="match status" value="1"/>
</dbReference>
<comment type="caution">
    <text evidence="6">The sequence shown here is derived from an EMBL/GenBank/DDBJ whole genome shotgun (WGS) entry which is preliminary data.</text>
</comment>
<dbReference type="Proteomes" id="UP001241747">
    <property type="component" value="Unassembled WGS sequence"/>
</dbReference>
<dbReference type="InterPro" id="IPR050950">
    <property type="entry name" value="HTH-type_LysR_regulators"/>
</dbReference>